<evidence type="ECO:0000313" key="4">
    <source>
        <dbReference type="Proteomes" id="UP000293902"/>
    </source>
</evidence>
<gene>
    <name evidence="2" type="ORF">DO021_12400</name>
    <name evidence="1" type="ORF">EYB58_13150</name>
</gene>
<accession>A0A328FDA2</accession>
<evidence type="ECO:0000313" key="1">
    <source>
        <dbReference type="EMBL" id="QBH13785.1"/>
    </source>
</evidence>
<evidence type="ECO:0000313" key="2">
    <source>
        <dbReference type="EMBL" id="RAM01730.1"/>
    </source>
</evidence>
<dbReference type="AlphaFoldDB" id="A0A328FDA2"/>
<dbReference type="OrthoDB" id="1955366at2"/>
<dbReference type="EMBL" id="CP036313">
    <property type="protein sequence ID" value="QBH13785.1"/>
    <property type="molecule type" value="Genomic_DNA"/>
</dbReference>
<dbReference type="Proteomes" id="UP000248798">
    <property type="component" value="Unassembled WGS sequence"/>
</dbReference>
<protein>
    <recommendedName>
        <fullName evidence="5">Heme biosynthesis protein HemY</fullName>
    </recommendedName>
</protein>
<organism evidence="2 3">
    <name type="scientific">Desulfobacter hydrogenophilus</name>
    <dbReference type="NCBI Taxonomy" id="2291"/>
    <lineage>
        <taxon>Bacteria</taxon>
        <taxon>Pseudomonadati</taxon>
        <taxon>Thermodesulfobacteriota</taxon>
        <taxon>Desulfobacteria</taxon>
        <taxon>Desulfobacterales</taxon>
        <taxon>Desulfobacteraceae</taxon>
        <taxon>Desulfobacter</taxon>
    </lineage>
</organism>
<name>A0A328FDA2_9BACT</name>
<evidence type="ECO:0008006" key="5">
    <source>
        <dbReference type="Google" id="ProtNLM"/>
    </source>
</evidence>
<keyword evidence="4" id="KW-1185">Reference proteome</keyword>
<dbReference type="EMBL" id="QLNI01000023">
    <property type="protein sequence ID" value="RAM01730.1"/>
    <property type="molecule type" value="Genomic_DNA"/>
</dbReference>
<sequence>MALDEPKDSDDLFDVKGLKFVVDKEFMEKAQQINIDFNGMGFSLDSGIDLGQGGNCGGCSGGSCG</sequence>
<dbReference type="Proteomes" id="UP000293902">
    <property type="component" value="Chromosome"/>
</dbReference>
<evidence type="ECO:0000313" key="3">
    <source>
        <dbReference type="Proteomes" id="UP000248798"/>
    </source>
</evidence>
<reference evidence="1 4" key="2">
    <citation type="submission" date="2019-02" db="EMBL/GenBank/DDBJ databases">
        <title>Complete genome sequence of Desulfobacter hydrogenophilus AcRS1.</title>
        <authorList>
            <person name="Marietou A."/>
            <person name="Lund M.B."/>
            <person name="Marshall I.P.G."/>
            <person name="Schreiber L."/>
            <person name="Jorgensen B."/>
        </authorList>
    </citation>
    <scope>NUCLEOTIDE SEQUENCE [LARGE SCALE GENOMIC DNA]</scope>
    <source>
        <strain evidence="1 4">AcRS1</strain>
    </source>
</reference>
<proteinExistence type="predicted"/>
<reference evidence="2 3" key="1">
    <citation type="submission" date="2018-06" db="EMBL/GenBank/DDBJ databases">
        <title>Complete Genome Sequence of Desulfobacter hydrogenophilus (DSM3380).</title>
        <authorList>
            <person name="Marietou A."/>
            <person name="Schreiber L."/>
            <person name="Marshall I."/>
            <person name="Jorgensen B."/>
        </authorList>
    </citation>
    <scope>NUCLEOTIDE SEQUENCE [LARGE SCALE GENOMIC DNA]</scope>
    <source>
        <strain evidence="2 3">DSM 3380</strain>
    </source>
</reference>